<keyword evidence="1" id="KW-0862">Zinc</keyword>
<feature type="compositionally biased region" description="Basic and acidic residues" evidence="2">
    <location>
        <begin position="208"/>
        <end position="231"/>
    </location>
</feature>
<feature type="domain" description="CCHC-type" evidence="3">
    <location>
        <begin position="253"/>
        <end position="266"/>
    </location>
</feature>
<feature type="region of interest" description="Disordered" evidence="2">
    <location>
        <begin position="259"/>
        <end position="286"/>
    </location>
</feature>
<dbReference type="InterPro" id="IPR056924">
    <property type="entry name" value="SH3_Tf2-1"/>
</dbReference>
<keyword evidence="6" id="KW-1185">Reference proteome</keyword>
<feature type="domain" description="Reverse transcriptase" evidence="4">
    <location>
        <begin position="951"/>
        <end position="1195"/>
    </location>
</feature>
<evidence type="ECO:0000313" key="6">
    <source>
        <dbReference type="Proteomes" id="UP000794436"/>
    </source>
</evidence>
<dbReference type="Pfam" id="PF00078">
    <property type="entry name" value="RVT_1"/>
    <property type="match status" value="1"/>
</dbReference>
<dbReference type="InterPro" id="IPR043502">
    <property type="entry name" value="DNA/RNA_pol_sf"/>
</dbReference>
<dbReference type="PROSITE" id="PS50878">
    <property type="entry name" value="RT_POL"/>
    <property type="match status" value="1"/>
</dbReference>
<dbReference type="EMBL" id="SPLM01000073">
    <property type="protein sequence ID" value="TMW62417.1"/>
    <property type="molecule type" value="Genomic_DNA"/>
</dbReference>
<protein>
    <recommendedName>
        <fullName evidence="7">Reverse transcriptase</fullName>
    </recommendedName>
</protein>
<evidence type="ECO:0000256" key="2">
    <source>
        <dbReference type="SAM" id="MobiDB-lite"/>
    </source>
</evidence>
<keyword evidence="1" id="KW-0863">Zinc-finger</keyword>
<dbReference type="PANTHER" id="PTHR31635:SF196">
    <property type="entry name" value="REVERSE TRANSCRIPTASE DOMAIN-CONTAINING PROTEIN-RELATED"/>
    <property type="match status" value="1"/>
</dbReference>
<evidence type="ECO:0000259" key="3">
    <source>
        <dbReference type="PROSITE" id="PS50158"/>
    </source>
</evidence>
<keyword evidence="1" id="KW-0479">Metal-binding</keyword>
<dbReference type="InterPro" id="IPR001878">
    <property type="entry name" value="Znf_CCHC"/>
</dbReference>
<organism evidence="5 6">
    <name type="scientific">Pythium oligandrum</name>
    <name type="common">Mycoparasitic fungus</name>
    <dbReference type="NCBI Taxonomy" id="41045"/>
    <lineage>
        <taxon>Eukaryota</taxon>
        <taxon>Sar</taxon>
        <taxon>Stramenopiles</taxon>
        <taxon>Oomycota</taxon>
        <taxon>Peronosporomycetes</taxon>
        <taxon>Pythiales</taxon>
        <taxon>Pythiaceae</taxon>
        <taxon>Pythium</taxon>
    </lineage>
</organism>
<comment type="caution">
    <text evidence="5">The sequence shown here is derived from an EMBL/GenBank/DDBJ whole genome shotgun (WGS) entry which is preliminary data.</text>
</comment>
<dbReference type="InterPro" id="IPR005162">
    <property type="entry name" value="Retrotrans_gag_dom"/>
</dbReference>
<evidence type="ECO:0000259" key="4">
    <source>
        <dbReference type="PROSITE" id="PS50878"/>
    </source>
</evidence>
<dbReference type="InterPro" id="IPR000477">
    <property type="entry name" value="RT_dom"/>
</dbReference>
<dbReference type="GO" id="GO:0003676">
    <property type="term" value="F:nucleic acid binding"/>
    <property type="evidence" value="ECO:0007669"/>
    <property type="project" value="InterPro"/>
</dbReference>
<evidence type="ECO:0000256" key="1">
    <source>
        <dbReference type="PROSITE-ProRule" id="PRU00047"/>
    </source>
</evidence>
<gene>
    <name evidence="5" type="ORF">Poli38472_005035</name>
</gene>
<dbReference type="Pfam" id="PF03732">
    <property type="entry name" value="Retrotrans_gag"/>
    <property type="match status" value="1"/>
</dbReference>
<dbReference type="GO" id="GO:0008270">
    <property type="term" value="F:zinc ion binding"/>
    <property type="evidence" value="ECO:0007669"/>
    <property type="project" value="UniProtKB-KW"/>
</dbReference>
<dbReference type="InterPro" id="IPR021109">
    <property type="entry name" value="Peptidase_aspartic_dom_sf"/>
</dbReference>
<feature type="region of interest" description="Disordered" evidence="2">
    <location>
        <begin position="208"/>
        <end position="232"/>
    </location>
</feature>
<dbReference type="OrthoDB" id="161383at2759"/>
<dbReference type="Proteomes" id="UP000794436">
    <property type="component" value="Unassembled WGS sequence"/>
</dbReference>
<evidence type="ECO:0000313" key="5">
    <source>
        <dbReference type="EMBL" id="TMW62417.1"/>
    </source>
</evidence>
<dbReference type="PROSITE" id="PS50158">
    <property type="entry name" value="ZF_CCHC"/>
    <property type="match status" value="1"/>
</dbReference>
<sequence length="1195" mass="137585">MEPATNEQLMQQMIALIARQQEMLEKMQREQVRTEFKLEGVKLPTYSGRVEESAQLFYEQADQYFAAKGIAWKSVELAPRVLAALGGSLRGAAAQWFATRRVLIQSVDEFFTELHREFVPADLQQRLRDQLNALQQRDCRDLADYIAKHRQLMVQVRDMSEIDKVIYFQRGLKQRTREEVQYRRCETLSDAITVALDYDRAHQWQYRSEPRRYEEPRPSYLRNEHSQRAEPEPMEIDNVQRLSREDCRRRKLCFKCKKPGHSWRQCGSSKRSEPRRNQRRPVNNVEEDAVSEDEVILFDRVTTCNVQEKEETELIRKPAVIEGKPVTVLLDGGSNVNLIRPGLAKKVLGTRHVQLEAFDGSLQSQEVKKVQADVSMEGHVFKDQNFTEWNKMSEKHDVILGKPWHYEFQPNVNWRTNEVSFPINTEMAEATATNVVIDSVIDGDEFTQQMKKGAYEEVYKVKICAVVAKAAPDFVQPVLEEFSDVFPDTLPDELPPERSVNFELQMKEDAEPKSKGIYRLSKTEQDALEDFIQEKLRKGWIEVSNSPWVSNIFGVPKKNPATNTIPKRTEWLRSGNTKIPIRWVIDYRYVNSQTRVPQIPLPLIDELFDKMQGCSIFTVIDLAQGYHQIQEIPLVEYAKRFVDERKKLVELARKNLIAAQERQKQYYDKKRREVEFAEGDLVLLDTKNLPLRVAAEGAEEKKSKLAARRIGPFRIIKMINDNVAKLELPANLSRLHPTFNVELLTHYVPSPDKFETRPTSKAAPIIIDEETGEKTLRVANNVQASQDTEEVLQARIEELKALQEEQDFFASKKKFAVDLEQSEKCSKYFLRPPQLLHKSRIPVDDEDDLHDTSKAFNEKWSRVYCSPSREFNHPRPQWNKDKLVEILQHSTKKITDSQKDYLESPITANEIYWAIKTMAPDRAPGPDGLPLAYYKTDIHLWSQVLECVYAAQFALGRMTKFQRRGQIILLYKKGDKRDPLNHRPITLLNMDAKIPPKVLARRMGPALQTILGEDQYGFVPSRDIRNAHLRFQALQQLYKKKNTTAGAVLLDFAKAFDSVVWDALDLTLTHFGFGENFCEWVKTFFKDSLVSILFNGDPLPSFQIGAGVRQGDPLSPALFVIYIEPLLNLLRATMKDKGLRSAPQDPSHTVISFADDVTGLLHDLKDAPAFLEVVNEFCEASGMKLNTDKTTAILG</sequence>
<dbReference type="SUPFAM" id="SSF56672">
    <property type="entry name" value="DNA/RNA polymerases"/>
    <property type="match status" value="2"/>
</dbReference>
<dbReference type="PANTHER" id="PTHR31635">
    <property type="entry name" value="REVERSE TRANSCRIPTASE DOMAIN-CONTAINING PROTEIN-RELATED"/>
    <property type="match status" value="1"/>
</dbReference>
<evidence type="ECO:0008006" key="7">
    <source>
        <dbReference type="Google" id="ProtNLM"/>
    </source>
</evidence>
<name>A0A8K1FK38_PYTOL</name>
<dbReference type="Gene3D" id="3.10.10.10">
    <property type="entry name" value="HIV Type 1 Reverse Transcriptase, subunit A, domain 1"/>
    <property type="match status" value="1"/>
</dbReference>
<dbReference type="CDD" id="cd00303">
    <property type="entry name" value="retropepsin_like"/>
    <property type="match status" value="1"/>
</dbReference>
<reference evidence="5" key="1">
    <citation type="submission" date="2019-03" db="EMBL/GenBank/DDBJ databases">
        <title>Long read genome sequence of the mycoparasitic Pythium oligandrum ATCC 38472 isolated from sugarbeet rhizosphere.</title>
        <authorList>
            <person name="Gaulin E."/>
        </authorList>
    </citation>
    <scope>NUCLEOTIDE SEQUENCE</scope>
    <source>
        <strain evidence="5">ATCC 38472_TT</strain>
    </source>
</reference>
<accession>A0A8K1FK38</accession>
<proteinExistence type="predicted"/>
<dbReference type="Gene3D" id="2.40.70.10">
    <property type="entry name" value="Acid Proteases"/>
    <property type="match status" value="1"/>
</dbReference>
<dbReference type="AlphaFoldDB" id="A0A8K1FK38"/>
<dbReference type="Pfam" id="PF24626">
    <property type="entry name" value="SH3_Tf2-1"/>
    <property type="match status" value="1"/>
</dbReference>
<dbReference type="CDD" id="cd01650">
    <property type="entry name" value="RT_nLTR_like"/>
    <property type="match status" value="1"/>
</dbReference>